<dbReference type="EMBL" id="DXEV01000089">
    <property type="protein sequence ID" value="HIX56736.1"/>
    <property type="molecule type" value="Genomic_DNA"/>
</dbReference>
<dbReference type="InterPro" id="IPR003680">
    <property type="entry name" value="Flavodoxin_fold"/>
</dbReference>
<dbReference type="GO" id="GO:0010181">
    <property type="term" value="F:FMN binding"/>
    <property type="evidence" value="ECO:0007669"/>
    <property type="project" value="TreeGrafter"/>
</dbReference>
<dbReference type="GO" id="GO:0009055">
    <property type="term" value="F:electron transfer activity"/>
    <property type="evidence" value="ECO:0007669"/>
    <property type="project" value="TreeGrafter"/>
</dbReference>
<dbReference type="PANTHER" id="PTHR47307:SF1">
    <property type="entry name" value="GLUTATHIONE-REGULATED POTASSIUM-EFFLUX SYSTEM ANCILLARY PROTEIN KEFG"/>
    <property type="match status" value="1"/>
</dbReference>
<comment type="caution">
    <text evidence="3">The sequence shown here is derived from an EMBL/GenBank/DDBJ whole genome shotgun (WGS) entry which is preliminary data.</text>
</comment>
<evidence type="ECO:0000259" key="2">
    <source>
        <dbReference type="Pfam" id="PF02525"/>
    </source>
</evidence>
<dbReference type="SUPFAM" id="SSF52218">
    <property type="entry name" value="Flavoproteins"/>
    <property type="match status" value="1"/>
</dbReference>
<organism evidence="3 4">
    <name type="scientific">Candidatus Anaerobiospirillum pullistercoris</name>
    <dbReference type="NCBI Taxonomy" id="2838452"/>
    <lineage>
        <taxon>Bacteria</taxon>
        <taxon>Pseudomonadati</taxon>
        <taxon>Pseudomonadota</taxon>
        <taxon>Gammaproteobacteria</taxon>
        <taxon>Aeromonadales</taxon>
        <taxon>Succinivibrionaceae</taxon>
        <taxon>Anaerobiospirillum</taxon>
    </lineage>
</organism>
<keyword evidence="1" id="KW-0560">Oxidoreductase</keyword>
<evidence type="ECO:0000313" key="3">
    <source>
        <dbReference type="EMBL" id="HIX56736.1"/>
    </source>
</evidence>
<name>A0A9D1WCL6_9GAMM</name>
<dbReference type="AlphaFoldDB" id="A0A9D1WCL6"/>
<dbReference type="Gene3D" id="3.40.50.360">
    <property type="match status" value="1"/>
</dbReference>
<evidence type="ECO:0000256" key="1">
    <source>
        <dbReference type="ARBA" id="ARBA00023002"/>
    </source>
</evidence>
<sequence length="184" mass="20855">MKTLIIVDHPSYDQSVVNRRWLDEVRKYPDEFLVHNLQSSYPRSSIDSALEHSIIDNNGTIVFQFPLYWFNSPPMLKSWMDTVLTPGWAYAGGKHLTGRKIALAVTCGAVAENYTHEGKMGYTLEELLNSYICAIRHCHAEYAGLYAFYGAAPVKGELDITEVAQSARGYVEFLRSIKQEEKLS</sequence>
<reference evidence="3" key="2">
    <citation type="submission" date="2021-04" db="EMBL/GenBank/DDBJ databases">
        <authorList>
            <person name="Gilroy R."/>
        </authorList>
    </citation>
    <scope>NUCLEOTIDE SEQUENCE</scope>
    <source>
        <strain evidence="3">USASDec5-558</strain>
    </source>
</reference>
<dbReference type="PANTHER" id="PTHR47307">
    <property type="entry name" value="GLUTATHIONE-REGULATED POTASSIUM-EFFLUX SYSTEM ANCILLARY PROTEIN KEFG"/>
    <property type="match status" value="1"/>
</dbReference>
<dbReference type="Pfam" id="PF02525">
    <property type="entry name" value="Flavodoxin_2"/>
    <property type="match status" value="1"/>
</dbReference>
<reference evidence="3" key="1">
    <citation type="journal article" date="2021" name="PeerJ">
        <title>Extensive microbial diversity within the chicken gut microbiome revealed by metagenomics and culture.</title>
        <authorList>
            <person name="Gilroy R."/>
            <person name="Ravi A."/>
            <person name="Getino M."/>
            <person name="Pursley I."/>
            <person name="Horton D.L."/>
            <person name="Alikhan N.F."/>
            <person name="Baker D."/>
            <person name="Gharbi K."/>
            <person name="Hall N."/>
            <person name="Watson M."/>
            <person name="Adriaenssens E.M."/>
            <person name="Foster-Nyarko E."/>
            <person name="Jarju S."/>
            <person name="Secka A."/>
            <person name="Antonio M."/>
            <person name="Oren A."/>
            <person name="Chaudhuri R.R."/>
            <person name="La Ragione R."/>
            <person name="Hildebrand F."/>
            <person name="Pallen M.J."/>
        </authorList>
    </citation>
    <scope>NUCLEOTIDE SEQUENCE</scope>
    <source>
        <strain evidence="3">USASDec5-558</strain>
    </source>
</reference>
<dbReference type="Proteomes" id="UP000886829">
    <property type="component" value="Unassembled WGS sequence"/>
</dbReference>
<feature type="domain" description="Flavodoxin-like fold" evidence="2">
    <location>
        <begin position="1"/>
        <end position="166"/>
    </location>
</feature>
<protein>
    <submittedName>
        <fullName evidence="3">NAD(P)H-dependent oxidoreductase</fullName>
    </submittedName>
</protein>
<dbReference type="InterPro" id="IPR046980">
    <property type="entry name" value="KefG/KefF"/>
</dbReference>
<dbReference type="GO" id="GO:0003955">
    <property type="term" value="F:NAD(P)H dehydrogenase (quinone) activity"/>
    <property type="evidence" value="ECO:0007669"/>
    <property type="project" value="TreeGrafter"/>
</dbReference>
<proteinExistence type="predicted"/>
<dbReference type="InterPro" id="IPR029039">
    <property type="entry name" value="Flavoprotein-like_sf"/>
</dbReference>
<accession>A0A9D1WCL6</accession>
<evidence type="ECO:0000313" key="4">
    <source>
        <dbReference type="Proteomes" id="UP000886829"/>
    </source>
</evidence>
<gene>
    <name evidence="3" type="ORF">H9850_04600</name>
</gene>